<accession>A0A167RHP8</accession>
<evidence type="ECO:0000313" key="5">
    <source>
        <dbReference type="EMBL" id="KZP00919.1"/>
    </source>
</evidence>
<feature type="compositionally biased region" description="Low complexity" evidence="3">
    <location>
        <begin position="530"/>
        <end position="560"/>
    </location>
</feature>
<dbReference type="OrthoDB" id="10267235at2759"/>
<keyword evidence="5" id="KW-0808">Transferase</keyword>
<dbReference type="GO" id="GO:0008270">
    <property type="term" value="F:zinc ion binding"/>
    <property type="evidence" value="ECO:0007669"/>
    <property type="project" value="UniProtKB-KW"/>
</dbReference>
<dbReference type="PANTHER" id="PTHR22603">
    <property type="entry name" value="CHOLINE/ETHANOALAMINE KINASE"/>
    <property type="match status" value="1"/>
</dbReference>
<evidence type="ECO:0000256" key="2">
    <source>
        <dbReference type="PROSITE-ProRule" id="PRU00175"/>
    </source>
</evidence>
<dbReference type="AlphaFoldDB" id="A0A167RHP8"/>
<evidence type="ECO:0000256" key="3">
    <source>
        <dbReference type="SAM" id="MobiDB-lite"/>
    </source>
</evidence>
<dbReference type="GO" id="GO:0006646">
    <property type="term" value="P:phosphatidylethanolamine biosynthetic process"/>
    <property type="evidence" value="ECO:0007669"/>
    <property type="project" value="TreeGrafter"/>
</dbReference>
<proteinExistence type="inferred from homology"/>
<keyword evidence="2" id="KW-0479">Metal-binding</keyword>
<gene>
    <name evidence="5" type="ORF">CALVIDRAFT_524625</name>
</gene>
<feature type="region of interest" description="Disordered" evidence="3">
    <location>
        <begin position="575"/>
        <end position="595"/>
    </location>
</feature>
<evidence type="ECO:0000313" key="6">
    <source>
        <dbReference type="Proteomes" id="UP000076738"/>
    </source>
</evidence>
<dbReference type="PROSITE" id="PS50089">
    <property type="entry name" value="ZF_RING_2"/>
    <property type="match status" value="1"/>
</dbReference>
<comment type="similarity">
    <text evidence="1">Belongs to the choline/ethanolamine kinase family.</text>
</comment>
<feature type="domain" description="RING-type" evidence="4">
    <location>
        <begin position="615"/>
        <end position="656"/>
    </location>
</feature>
<dbReference type="InterPro" id="IPR001841">
    <property type="entry name" value="Znf_RING"/>
</dbReference>
<keyword evidence="5" id="KW-0418">Kinase</keyword>
<sequence length="850" mass="95034">MSTPTLGPSLPLDLPTPPPLHLSNSYTSVISLTSSYGDSRTWQRSESQTRWNVETEEDEPELQEYQLKDLPYSDVDLDPRKYRSESFATTLLSLFRTLRIPSWSSHRLSPSQVQLQKISGALTNAVFFVSYPQAPKPPTLVLRIYGPSSHALISRPSELQTLHILSSQYGIGPRVYGTFANGRVEQYFPSRTLTAPEVRDSQMSRWIGMRMKELHSVDLDRVVSDDVSVPGVWKNITSWLAPAREVLGLLDKAQLPPNHKWAAIVHDIDIRRFARDIASYRAFLSSRTPSLVFAHNDAQYGNLLRLTKPPRTPSSSPLAGATLPPQHQLIVVDFEYASPNPAAFDIGNHFHEWCFDYARRVTTSWELESKHYPSLEERRNFYRAYLGHSATEEQLEQLEKEVREWSPASHAMWAVWGIVQARDDVVALGNQGASAEGGDFDYLRTTPIDKCLKEVPESKQPGRKWALQPSRPSFKFAGPITPHSTTSSSTIRPSSSPGLYIMMSSDDEYDEYFVDLPWDEVGKLLDAPVQASPPSSQQASSSRSDSTRLSSLLKLSSRKPSNNEFQSAARLYGASGSAGAKRGRSPEPDSPGSSLKKMKLYAQKVLKGFEEDYSCPICFDLIVGCHLTNPCGHSACGSCSTKWAANKTVPTCFACRAPMNRTTPVIPGLLVDNVIEKQINLLAENGDEEWQERGAKRKEWDQRKAAWAKEKSKQSANENVVSNLRARRMEMLRRAAHPQAPEVVSLSEDSESDSQAEADPEDASDENGEVMAGAHRILEELRDIRRGIVRDHDILRYPRVSRRMLQIPVVDNPNDADYVPDTQNVASSNGNAAATGPVTRMRFHFRAENP</sequence>
<keyword evidence="6" id="KW-1185">Reference proteome</keyword>
<dbReference type="Gene3D" id="3.30.40.10">
    <property type="entry name" value="Zinc/RING finger domain, C3HC4 (zinc finger)"/>
    <property type="match status" value="1"/>
</dbReference>
<dbReference type="InterPro" id="IPR011009">
    <property type="entry name" value="Kinase-like_dom_sf"/>
</dbReference>
<keyword evidence="2" id="KW-0863">Zinc-finger</keyword>
<dbReference type="GO" id="GO:0005737">
    <property type="term" value="C:cytoplasm"/>
    <property type="evidence" value="ECO:0007669"/>
    <property type="project" value="TreeGrafter"/>
</dbReference>
<dbReference type="Gene3D" id="3.90.1200.10">
    <property type="match status" value="1"/>
</dbReference>
<dbReference type="CDD" id="cd05157">
    <property type="entry name" value="ETNK_euk"/>
    <property type="match status" value="1"/>
</dbReference>
<dbReference type="GO" id="GO:0004305">
    <property type="term" value="F:ethanolamine kinase activity"/>
    <property type="evidence" value="ECO:0007669"/>
    <property type="project" value="TreeGrafter"/>
</dbReference>
<feature type="compositionally biased region" description="Acidic residues" evidence="3">
    <location>
        <begin position="748"/>
        <end position="768"/>
    </location>
</feature>
<dbReference type="Pfam" id="PF01633">
    <property type="entry name" value="Choline_kinase"/>
    <property type="match status" value="1"/>
</dbReference>
<dbReference type="InterPro" id="IPR013083">
    <property type="entry name" value="Znf_RING/FYVE/PHD"/>
</dbReference>
<dbReference type="PANTHER" id="PTHR22603:SF93">
    <property type="entry name" value="RE24176P"/>
    <property type="match status" value="1"/>
</dbReference>
<dbReference type="GO" id="GO:0004103">
    <property type="term" value="F:choline kinase activity"/>
    <property type="evidence" value="ECO:0007669"/>
    <property type="project" value="TreeGrafter"/>
</dbReference>
<feature type="region of interest" description="Disordered" evidence="3">
    <location>
        <begin position="736"/>
        <end position="769"/>
    </location>
</feature>
<keyword evidence="2" id="KW-0862">Zinc</keyword>
<dbReference type="Gene3D" id="3.30.200.20">
    <property type="entry name" value="Phosphorylase Kinase, domain 1"/>
    <property type="match status" value="1"/>
</dbReference>
<feature type="compositionally biased region" description="Low complexity" evidence="3">
    <location>
        <begin position="479"/>
        <end position="495"/>
    </location>
</feature>
<evidence type="ECO:0000259" key="4">
    <source>
        <dbReference type="PROSITE" id="PS50089"/>
    </source>
</evidence>
<dbReference type="EMBL" id="KV417268">
    <property type="protein sequence ID" value="KZP00919.1"/>
    <property type="molecule type" value="Genomic_DNA"/>
</dbReference>
<dbReference type="Proteomes" id="UP000076738">
    <property type="component" value="Unassembled WGS sequence"/>
</dbReference>
<organism evidence="5 6">
    <name type="scientific">Calocera viscosa (strain TUFC12733)</name>
    <dbReference type="NCBI Taxonomy" id="1330018"/>
    <lineage>
        <taxon>Eukaryota</taxon>
        <taxon>Fungi</taxon>
        <taxon>Dikarya</taxon>
        <taxon>Basidiomycota</taxon>
        <taxon>Agaricomycotina</taxon>
        <taxon>Dacrymycetes</taxon>
        <taxon>Dacrymycetales</taxon>
        <taxon>Dacrymycetaceae</taxon>
        <taxon>Calocera</taxon>
    </lineage>
</organism>
<reference evidence="5 6" key="1">
    <citation type="journal article" date="2016" name="Mol. Biol. Evol.">
        <title>Comparative Genomics of Early-Diverging Mushroom-Forming Fungi Provides Insights into the Origins of Lignocellulose Decay Capabilities.</title>
        <authorList>
            <person name="Nagy L.G."/>
            <person name="Riley R."/>
            <person name="Tritt A."/>
            <person name="Adam C."/>
            <person name="Daum C."/>
            <person name="Floudas D."/>
            <person name="Sun H."/>
            <person name="Yadav J.S."/>
            <person name="Pangilinan J."/>
            <person name="Larsson K.H."/>
            <person name="Matsuura K."/>
            <person name="Barry K."/>
            <person name="Labutti K."/>
            <person name="Kuo R."/>
            <person name="Ohm R.A."/>
            <person name="Bhattacharya S.S."/>
            <person name="Shirouzu T."/>
            <person name="Yoshinaga Y."/>
            <person name="Martin F.M."/>
            <person name="Grigoriev I.V."/>
            <person name="Hibbett D.S."/>
        </authorList>
    </citation>
    <scope>NUCLEOTIDE SEQUENCE [LARGE SCALE GENOMIC DNA]</scope>
    <source>
        <strain evidence="5 6">TUFC12733</strain>
    </source>
</reference>
<protein>
    <submittedName>
        <fullName evidence="5">Kinase-like protein</fullName>
    </submittedName>
</protein>
<dbReference type="SUPFAM" id="SSF57850">
    <property type="entry name" value="RING/U-box"/>
    <property type="match status" value="1"/>
</dbReference>
<feature type="region of interest" description="Disordered" evidence="3">
    <location>
        <begin position="528"/>
        <end position="563"/>
    </location>
</feature>
<name>A0A167RHP8_CALVF</name>
<dbReference type="STRING" id="1330018.A0A167RHP8"/>
<dbReference type="SUPFAM" id="SSF56112">
    <property type="entry name" value="Protein kinase-like (PK-like)"/>
    <property type="match status" value="1"/>
</dbReference>
<feature type="region of interest" description="Disordered" evidence="3">
    <location>
        <begin position="457"/>
        <end position="495"/>
    </location>
</feature>
<evidence type="ECO:0000256" key="1">
    <source>
        <dbReference type="ARBA" id="ARBA00038211"/>
    </source>
</evidence>